<dbReference type="RefSeq" id="XP_067495401.1">
    <property type="nucleotide sequence ID" value="XM_067638187.1"/>
</dbReference>
<proteinExistence type="predicted"/>
<name>A0A437AFJ7_ARTFL</name>
<dbReference type="OrthoDB" id="5271207at2759"/>
<protein>
    <submittedName>
        <fullName evidence="1">Uncharacterized protein</fullName>
    </submittedName>
</protein>
<evidence type="ECO:0000313" key="2">
    <source>
        <dbReference type="Proteomes" id="UP000283090"/>
    </source>
</evidence>
<dbReference type="Proteomes" id="UP000283090">
    <property type="component" value="Unassembled WGS sequence"/>
</dbReference>
<evidence type="ECO:0000313" key="1">
    <source>
        <dbReference type="EMBL" id="RVD89857.1"/>
    </source>
</evidence>
<dbReference type="AlphaFoldDB" id="A0A437AFJ7"/>
<organism evidence="1 2">
    <name type="scientific">Arthrobotrys flagrans</name>
    <name type="common">Nematode-trapping fungus</name>
    <name type="synonym">Trichothecium flagrans</name>
    <dbReference type="NCBI Taxonomy" id="97331"/>
    <lineage>
        <taxon>Eukaryota</taxon>
        <taxon>Fungi</taxon>
        <taxon>Dikarya</taxon>
        <taxon>Ascomycota</taxon>
        <taxon>Pezizomycotina</taxon>
        <taxon>Orbiliomycetes</taxon>
        <taxon>Orbiliales</taxon>
        <taxon>Orbiliaceae</taxon>
        <taxon>Arthrobotrys</taxon>
    </lineage>
</organism>
<sequence length="110" mass="12366">MLHSETTHEPPGYERDARVVHTMQRALEDLCLEWNIPSPKYRYSKRASVGYGYITGLHATVLVNEVEYSSPLASTGWHPGWGSYNDAREAVAGEVLRVLGVIPDESEYDD</sequence>
<reference evidence="1 2" key="1">
    <citation type="submission" date="2019-01" db="EMBL/GenBank/DDBJ databases">
        <title>Intercellular communication is required for trap formation in the nematode-trapping fungus Duddingtonia flagrans.</title>
        <authorList>
            <person name="Youssar L."/>
            <person name="Wernet V."/>
            <person name="Hensel N."/>
            <person name="Hildebrandt H.-G."/>
            <person name="Fischer R."/>
        </authorList>
    </citation>
    <scope>NUCLEOTIDE SEQUENCE [LARGE SCALE GENOMIC DNA]</scope>
    <source>
        <strain evidence="1 2">CBS H-5679</strain>
    </source>
</reference>
<dbReference type="EMBL" id="SAEB01000001">
    <property type="protein sequence ID" value="RVD89857.1"/>
    <property type="molecule type" value="Genomic_DNA"/>
</dbReference>
<dbReference type="GeneID" id="93583156"/>
<accession>A0A437AFJ7</accession>
<keyword evidence="2" id="KW-1185">Reference proteome</keyword>
<dbReference type="VEuPathDB" id="FungiDB:DFL_000845"/>
<comment type="caution">
    <text evidence="1">The sequence shown here is derived from an EMBL/GenBank/DDBJ whole genome shotgun (WGS) entry which is preliminary data.</text>
</comment>
<gene>
    <name evidence="1" type="ORF">DFL_000845</name>
</gene>